<dbReference type="Pfam" id="PF23636">
    <property type="entry name" value="DUF7144"/>
    <property type="match status" value="1"/>
</dbReference>
<feature type="transmembrane region" description="Helical" evidence="1">
    <location>
        <begin position="12"/>
        <end position="37"/>
    </location>
</feature>
<sequence length="141" mass="14896">MARSSQVTGWVGWVWFAGIVLVTLGLFNAISGMVAAFSPEKLVGLGEQGIVVLDVSTWGWVHLVVGVLLVIVGFALLAGRGWARLVAIVLVVLNVLTQFVALPASPWWSVVTIVLGIFVLWALVVHGDEAARASSSPSPLP</sequence>
<proteinExistence type="predicted"/>
<keyword evidence="1" id="KW-0812">Transmembrane</keyword>
<evidence type="ECO:0000256" key="1">
    <source>
        <dbReference type="SAM" id="Phobius"/>
    </source>
</evidence>
<evidence type="ECO:0000259" key="2">
    <source>
        <dbReference type="Pfam" id="PF23636"/>
    </source>
</evidence>
<feature type="transmembrane region" description="Helical" evidence="1">
    <location>
        <begin position="57"/>
        <end position="78"/>
    </location>
</feature>
<feature type="transmembrane region" description="Helical" evidence="1">
    <location>
        <begin position="107"/>
        <end position="125"/>
    </location>
</feature>
<dbReference type="EMBL" id="JACSPN010000005">
    <property type="protein sequence ID" value="MBE7699885.1"/>
    <property type="molecule type" value="Genomic_DNA"/>
</dbReference>
<keyword evidence="1" id="KW-0472">Membrane</keyword>
<comment type="caution">
    <text evidence="3">The sequence shown here is derived from an EMBL/GenBank/DDBJ whole genome shotgun (WGS) entry which is preliminary data.</text>
</comment>
<dbReference type="Proteomes" id="UP000822993">
    <property type="component" value="Unassembled WGS sequence"/>
</dbReference>
<keyword evidence="1" id="KW-1133">Transmembrane helix</keyword>
<protein>
    <recommendedName>
        <fullName evidence="2">DUF7144 domain-containing protein</fullName>
    </recommendedName>
</protein>
<dbReference type="AlphaFoldDB" id="A0A9D5U7Y1"/>
<feature type="transmembrane region" description="Helical" evidence="1">
    <location>
        <begin position="85"/>
        <end position="101"/>
    </location>
</feature>
<accession>A0A9D5U7Y1</accession>
<name>A0A9D5U7Y1_9CELL</name>
<evidence type="ECO:0000313" key="3">
    <source>
        <dbReference type="EMBL" id="MBE7699885.1"/>
    </source>
</evidence>
<keyword evidence="4" id="KW-1185">Reference proteome</keyword>
<organism evidence="3 4">
    <name type="scientific">Oerskovia douganii</name>
    <dbReference type="NCBI Taxonomy" id="2762210"/>
    <lineage>
        <taxon>Bacteria</taxon>
        <taxon>Bacillati</taxon>
        <taxon>Actinomycetota</taxon>
        <taxon>Actinomycetes</taxon>
        <taxon>Micrococcales</taxon>
        <taxon>Cellulomonadaceae</taxon>
        <taxon>Oerskovia</taxon>
    </lineage>
</organism>
<reference evidence="3 4" key="1">
    <citation type="submission" date="2020-08" db="EMBL/GenBank/DDBJ databases">
        <title>A Genomic Blueprint of the Chicken Gut Microbiome.</title>
        <authorList>
            <person name="Gilroy R."/>
            <person name="Ravi A."/>
            <person name="Getino M."/>
            <person name="Pursley I."/>
            <person name="Horton D.L."/>
            <person name="Alikhan N.-F."/>
            <person name="Baker D."/>
            <person name="Gharbi K."/>
            <person name="Hall N."/>
            <person name="Watson M."/>
            <person name="Adriaenssens E.M."/>
            <person name="Foster-Nyarko E."/>
            <person name="Jarju S."/>
            <person name="Secka A."/>
            <person name="Antonio M."/>
            <person name="Oren A."/>
            <person name="Chaudhuri R."/>
            <person name="La Ragione R.M."/>
            <person name="Hildebrand F."/>
            <person name="Pallen M.J."/>
        </authorList>
    </citation>
    <scope>NUCLEOTIDE SEQUENCE [LARGE SCALE GENOMIC DNA]</scope>
    <source>
        <strain evidence="3 4">Sa1BUA8</strain>
    </source>
</reference>
<gene>
    <name evidence="3" type="ORF">H9623_06110</name>
</gene>
<dbReference type="RefSeq" id="WP_193719163.1">
    <property type="nucleotide sequence ID" value="NZ_JACSPN010000005.1"/>
</dbReference>
<dbReference type="InterPro" id="IPR055568">
    <property type="entry name" value="DUF7144"/>
</dbReference>
<evidence type="ECO:0000313" key="4">
    <source>
        <dbReference type="Proteomes" id="UP000822993"/>
    </source>
</evidence>
<feature type="domain" description="DUF7144" evidence="2">
    <location>
        <begin position="13"/>
        <end position="127"/>
    </location>
</feature>